<dbReference type="EMBL" id="KM236245">
    <property type="protein sequence ID" value="AIW03370.1"/>
    <property type="molecule type" value="Genomic_DNA"/>
</dbReference>
<dbReference type="SUPFAM" id="SSF52540">
    <property type="entry name" value="P-loop containing nucleoside triphosphate hydrolases"/>
    <property type="match status" value="1"/>
</dbReference>
<protein>
    <submittedName>
        <fullName evidence="1">Deoxynucleoside monophosphate kinase</fullName>
    </submittedName>
</protein>
<dbReference type="KEGG" id="vg:24607118"/>
<proteinExistence type="predicted"/>
<name>A0A0A0RMS5_9CAUD</name>
<dbReference type="Proteomes" id="UP000030206">
    <property type="component" value="Segment"/>
</dbReference>
<dbReference type="OrthoDB" id="9152at10239"/>
<evidence type="ECO:0000313" key="1">
    <source>
        <dbReference type="EMBL" id="AIW03370.1"/>
    </source>
</evidence>
<dbReference type="GeneID" id="24607118"/>
<organism evidence="1 2">
    <name type="scientific">Bacillus phage Mater</name>
    <dbReference type="NCBI Taxonomy" id="1540090"/>
    <lineage>
        <taxon>Viruses</taxon>
        <taxon>Duplodnaviria</taxon>
        <taxon>Heunggongvirae</taxon>
        <taxon>Uroviricota</taxon>
        <taxon>Caudoviricetes</taxon>
        <taxon>Herelleviridae</taxon>
        <taxon>Bastillevirinae</taxon>
        <taxon>Matervirus</taxon>
        <taxon>Matervirus mater</taxon>
    </lineage>
</organism>
<reference evidence="1 2" key="1">
    <citation type="submission" date="2014-07" db="EMBL/GenBank/DDBJ databases">
        <title>Complete Genome of Bacillus megaterium Myophage Mater.</title>
        <authorList>
            <person name="Lancaster J.C."/>
            <person name="Hodde M.K."/>
            <person name="Hernandez A.C."/>
            <person name="Everett G.F.K."/>
        </authorList>
    </citation>
    <scope>NUCLEOTIDE SEQUENCE [LARGE SCALE GENOMIC DNA]</scope>
</reference>
<evidence type="ECO:0000313" key="2">
    <source>
        <dbReference type="Proteomes" id="UP000030206"/>
    </source>
</evidence>
<gene>
    <name evidence="1" type="ORF">CPT_Mater213</name>
</gene>
<dbReference type="InterPro" id="IPR027417">
    <property type="entry name" value="P-loop_NTPase"/>
</dbReference>
<dbReference type="GO" id="GO:0016301">
    <property type="term" value="F:kinase activity"/>
    <property type="evidence" value="ECO:0007669"/>
    <property type="project" value="UniProtKB-KW"/>
</dbReference>
<dbReference type="Gene3D" id="3.40.50.300">
    <property type="entry name" value="P-loop containing nucleotide triphosphate hydrolases"/>
    <property type="match status" value="1"/>
</dbReference>
<accession>A0A0A0RMS5</accession>
<dbReference type="RefSeq" id="YP_009151172.1">
    <property type="nucleotide sequence ID" value="NC_027366.1"/>
</dbReference>
<keyword evidence="1" id="KW-0418">Kinase</keyword>
<keyword evidence="2" id="KW-1185">Reference proteome</keyword>
<sequence length="194" mass="22413">MTELKIALTGKMRSGKSTVEKYLVDKYLMSAFAFGTRLKEDFHRDNPEVPRVPKPVTGYQTYGQEKRRTVGSDIWINKCFADIEKHRSIARNYNIVNSEAEFMPLVTDLRQPNEYDRLREEGYIIIRISAPLDVRMKRAKQKGDDSTAANFEAETETHVDWFKVDFEINNLGSVEDLHHAVDRIMGYLGYEAVS</sequence>
<keyword evidence="1" id="KW-0808">Transferase</keyword>